<name>A0A1H8ZYE5_9GAMM</name>
<dbReference type="InterPro" id="IPR003010">
    <property type="entry name" value="C-N_Hydrolase"/>
</dbReference>
<protein>
    <submittedName>
        <fullName evidence="2">Predicted amidohydrolase</fullName>
    </submittedName>
</protein>
<dbReference type="Pfam" id="PF00795">
    <property type="entry name" value="CN_hydrolase"/>
    <property type="match status" value="1"/>
</dbReference>
<dbReference type="Proteomes" id="UP000199233">
    <property type="component" value="Unassembled WGS sequence"/>
</dbReference>
<feature type="domain" description="CN hydrolase" evidence="1">
    <location>
        <begin position="4"/>
        <end position="268"/>
    </location>
</feature>
<dbReference type="Gene3D" id="3.60.110.10">
    <property type="entry name" value="Carbon-nitrogen hydrolase"/>
    <property type="match status" value="1"/>
</dbReference>
<dbReference type="STRING" id="489703.SAMN04488038_101202"/>
<evidence type="ECO:0000259" key="1">
    <source>
        <dbReference type="PROSITE" id="PS50263"/>
    </source>
</evidence>
<keyword evidence="2" id="KW-0378">Hydrolase</keyword>
<accession>A0A1H8ZYE5</accession>
<gene>
    <name evidence="2" type="ORF">SAMN04488038_101202</name>
</gene>
<dbReference type="OrthoDB" id="9811121at2"/>
<keyword evidence="3" id="KW-1185">Reference proteome</keyword>
<dbReference type="CDD" id="cd07574">
    <property type="entry name" value="nitrilase_Rim1_like"/>
    <property type="match status" value="1"/>
</dbReference>
<proteinExistence type="predicted"/>
<organism evidence="2 3">
    <name type="scientific">Solimonas aquatica</name>
    <dbReference type="NCBI Taxonomy" id="489703"/>
    <lineage>
        <taxon>Bacteria</taxon>
        <taxon>Pseudomonadati</taxon>
        <taxon>Pseudomonadota</taxon>
        <taxon>Gammaproteobacteria</taxon>
        <taxon>Nevskiales</taxon>
        <taxon>Nevskiaceae</taxon>
        <taxon>Solimonas</taxon>
    </lineage>
</organism>
<dbReference type="SUPFAM" id="SSF56317">
    <property type="entry name" value="Carbon-nitrogen hydrolase"/>
    <property type="match status" value="1"/>
</dbReference>
<reference evidence="2 3" key="1">
    <citation type="submission" date="2016-10" db="EMBL/GenBank/DDBJ databases">
        <authorList>
            <person name="de Groot N.N."/>
        </authorList>
    </citation>
    <scope>NUCLEOTIDE SEQUENCE [LARGE SCALE GENOMIC DNA]</scope>
    <source>
        <strain evidence="2 3">DSM 25927</strain>
    </source>
</reference>
<dbReference type="EMBL" id="FOFS01000001">
    <property type="protein sequence ID" value="SEP69273.1"/>
    <property type="molecule type" value="Genomic_DNA"/>
</dbReference>
<dbReference type="InterPro" id="IPR036526">
    <property type="entry name" value="C-N_Hydrolase_sf"/>
</dbReference>
<sequence length="303" mass="32966">MSGFRLAAAQFPVSQPQSFAEQAALISAWSAEAVTAGARLLVYPEYASMSFSALLDPALQQNLGAQLEALQGLREDYLALHRELAQRHGVYILAGSFPWQLDEACTVNRAFLCAPSGAVDWQDKQIMTRFERESWGVSSATDHEDSGLKVFRTALGMLAVNICYDSEFPLLARAQCEAGAELILVPSCTDTLGGYHRVRVGSQARALENQCYVAQAPLVGEAPWSQAVDVNVGAAAVYGPPDRGFPDDGVLGIGTLNQPQWLYAEIDPAAVLRVRNEGQVFNHRHWHEQGAVELPPVKTVDLE</sequence>
<evidence type="ECO:0000313" key="2">
    <source>
        <dbReference type="EMBL" id="SEP69273.1"/>
    </source>
</evidence>
<dbReference type="AlphaFoldDB" id="A0A1H8ZYE5"/>
<evidence type="ECO:0000313" key="3">
    <source>
        <dbReference type="Proteomes" id="UP000199233"/>
    </source>
</evidence>
<dbReference type="PROSITE" id="PS50263">
    <property type="entry name" value="CN_HYDROLASE"/>
    <property type="match status" value="1"/>
</dbReference>
<dbReference type="GO" id="GO:0016787">
    <property type="term" value="F:hydrolase activity"/>
    <property type="evidence" value="ECO:0007669"/>
    <property type="project" value="UniProtKB-KW"/>
</dbReference>
<dbReference type="RefSeq" id="WP_093280813.1">
    <property type="nucleotide sequence ID" value="NZ_FOFS01000001.1"/>
</dbReference>
<dbReference type="PANTHER" id="PTHR23088">
    <property type="entry name" value="NITRILASE-RELATED"/>
    <property type="match status" value="1"/>
</dbReference>
<dbReference type="PANTHER" id="PTHR23088:SF50">
    <property type="entry name" value="HYDROLASE YHCX"/>
    <property type="match status" value="1"/>
</dbReference>